<reference evidence="1 2" key="1">
    <citation type="submission" date="2024-02" db="EMBL/GenBank/DDBJ databases">
        <title>de novo genome assembly of Solanum bulbocastanum strain 11H21.</title>
        <authorList>
            <person name="Hosaka A.J."/>
        </authorList>
    </citation>
    <scope>NUCLEOTIDE SEQUENCE [LARGE SCALE GENOMIC DNA]</scope>
    <source>
        <tissue evidence="1">Young leaves</tissue>
    </source>
</reference>
<protein>
    <submittedName>
        <fullName evidence="1">Uncharacterized protein</fullName>
    </submittedName>
</protein>
<name>A0AAN8YDB3_SOLBU</name>
<dbReference type="Proteomes" id="UP001371456">
    <property type="component" value="Unassembled WGS sequence"/>
</dbReference>
<comment type="caution">
    <text evidence="1">The sequence shown here is derived from an EMBL/GenBank/DDBJ whole genome shotgun (WGS) entry which is preliminary data.</text>
</comment>
<keyword evidence="2" id="KW-1185">Reference proteome</keyword>
<evidence type="ECO:0000313" key="1">
    <source>
        <dbReference type="EMBL" id="KAK6788845.1"/>
    </source>
</evidence>
<organism evidence="1 2">
    <name type="scientific">Solanum bulbocastanum</name>
    <name type="common">Wild potato</name>
    <dbReference type="NCBI Taxonomy" id="147425"/>
    <lineage>
        <taxon>Eukaryota</taxon>
        <taxon>Viridiplantae</taxon>
        <taxon>Streptophyta</taxon>
        <taxon>Embryophyta</taxon>
        <taxon>Tracheophyta</taxon>
        <taxon>Spermatophyta</taxon>
        <taxon>Magnoliopsida</taxon>
        <taxon>eudicotyledons</taxon>
        <taxon>Gunneridae</taxon>
        <taxon>Pentapetalae</taxon>
        <taxon>asterids</taxon>
        <taxon>lamiids</taxon>
        <taxon>Solanales</taxon>
        <taxon>Solanaceae</taxon>
        <taxon>Solanoideae</taxon>
        <taxon>Solaneae</taxon>
        <taxon>Solanum</taxon>
    </lineage>
</organism>
<gene>
    <name evidence="1" type="ORF">RDI58_012643</name>
</gene>
<dbReference type="AlphaFoldDB" id="A0AAN8YDB3"/>
<evidence type="ECO:0000313" key="2">
    <source>
        <dbReference type="Proteomes" id="UP001371456"/>
    </source>
</evidence>
<sequence>MFLFLSFRDWIQTILLKFFSWYDFFFTPTSTTTDSVITNEIITYPLKASPKVSPKMYVSFEIIALTYI</sequence>
<accession>A0AAN8YDB3</accession>
<proteinExistence type="predicted"/>
<dbReference type="EMBL" id="JBANQN010000005">
    <property type="protein sequence ID" value="KAK6788845.1"/>
    <property type="molecule type" value="Genomic_DNA"/>
</dbReference>